<evidence type="ECO:0000256" key="1">
    <source>
        <dbReference type="SAM" id="MobiDB-lite"/>
    </source>
</evidence>
<evidence type="ECO:0000313" key="2">
    <source>
        <dbReference type="EMBL" id="SZX75325.1"/>
    </source>
</evidence>
<reference evidence="2 3" key="1">
    <citation type="submission" date="2016-10" db="EMBL/GenBank/DDBJ databases">
        <authorList>
            <person name="Cai Z."/>
        </authorList>
    </citation>
    <scope>NUCLEOTIDE SEQUENCE [LARGE SCALE GENOMIC DNA]</scope>
</reference>
<dbReference type="EMBL" id="FNXT01001229">
    <property type="protein sequence ID" value="SZX75325.1"/>
    <property type="molecule type" value="Genomic_DNA"/>
</dbReference>
<organism evidence="2 3">
    <name type="scientific">Tetradesmus obliquus</name>
    <name type="common">Green alga</name>
    <name type="synonym">Acutodesmus obliquus</name>
    <dbReference type="NCBI Taxonomy" id="3088"/>
    <lineage>
        <taxon>Eukaryota</taxon>
        <taxon>Viridiplantae</taxon>
        <taxon>Chlorophyta</taxon>
        <taxon>core chlorophytes</taxon>
        <taxon>Chlorophyceae</taxon>
        <taxon>CS clade</taxon>
        <taxon>Sphaeropleales</taxon>
        <taxon>Scenedesmaceae</taxon>
        <taxon>Tetradesmus</taxon>
    </lineage>
</organism>
<sequence>MSDDLVDAPALAGQVSFPHQQQLKQQRQRGWQQLLQLPANEGAMNNAVGAISAVCISPSTPASSSNSSTCSPGTPSADTPLPTAAVRLCTCGNCRDTTQSWLQHQLEQQQRIGAAAAAATAATGESGASDAGGSISSATHDAAAAAVPLPAFVLLGLL</sequence>
<feature type="compositionally biased region" description="Low complexity" evidence="1">
    <location>
        <begin position="59"/>
        <end position="76"/>
    </location>
</feature>
<gene>
    <name evidence="2" type="ORF">BQ4739_LOCUS15610</name>
</gene>
<evidence type="ECO:0000313" key="3">
    <source>
        <dbReference type="Proteomes" id="UP000256970"/>
    </source>
</evidence>
<name>A0A383WCH0_TETOB</name>
<dbReference type="AlphaFoldDB" id="A0A383WCH0"/>
<protein>
    <submittedName>
        <fullName evidence="2">Uncharacterized protein</fullName>
    </submittedName>
</protein>
<keyword evidence="3" id="KW-1185">Reference proteome</keyword>
<feature type="region of interest" description="Disordered" evidence="1">
    <location>
        <begin position="59"/>
        <end position="79"/>
    </location>
</feature>
<accession>A0A383WCH0</accession>
<proteinExistence type="predicted"/>
<dbReference type="Proteomes" id="UP000256970">
    <property type="component" value="Unassembled WGS sequence"/>
</dbReference>